<keyword evidence="3" id="KW-1185">Reference proteome</keyword>
<proteinExistence type="predicted"/>
<organism evidence="2 3">
    <name type="scientific">Periplaneta americana</name>
    <name type="common">American cockroach</name>
    <name type="synonym">Blatta americana</name>
    <dbReference type="NCBI Taxonomy" id="6978"/>
    <lineage>
        <taxon>Eukaryota</taxon>
        <taxon>Metazoa</taxon>
        <taxon>Ecdysozoa</taxon>
        <taxon>Arthropoda</taxon>
        <taxon>Hexapoda</taxon>
        <taxon>Insecta</taxon>
        <taxon>Pterygota</taxon>
        <taxon>Neoptera</taxon>
        <taxon>Polyneoptera</taxon>
        <taxon>Dictyoptera</taxon>
        <taxon>Blattodea</taxon>
        <taxon>Blattoidea</taxon>
        <taxon>Blattidae</taxon>
        <taxon>Blattinae</taxon>
        <taxon>Periplaneta</taxon>
    </lineage>
</organism>
<evidence type="ECO:0000313" key="2">
    <source>
        <dbReference type="EMBL" id="KAJ4442443.1"/>
    </source>
</evidence>
<evidence type="ECO:0000313" key="3">
    <source>
        <dbReference type="Proteomes" id="UP001148838"/>
    </source>
</evidence>
<protein>
    <submittedName>
        <fullName evidence="2">Uncharacterized protein</fullName>
    </submittedName>
</protein>
<name>A0ABQ8T903_PERAM</name>
<evidence type="ECO:0000256" key="1">
    <source>
        <dbReference type="SAM" id="MobiDB-lite"/>
    </source>
</evidence>
<gene>
    <name evidence="2" type="ORF">ANN_04029</name>
</gene>
<feature type="region of interest" description="Disordered" evidence="1">
    <location>
        <begin position="1"/>
        <end position="29"/>
    </location>
</feature>
<reference evidence="2 3" key="1">
    <citation type="journal article" date="2022" name="Allergy">
        <title>Genome assembly and annotation of Periplaneta americana reveal a comprehensive cockroach allergen profile.</title>
        <authorList>
            <person name="Wang L."/>
            <person name="Xiong Q."/>
            <person name="Saelim N."/>
            <person name="Wang L."/>
            <person name="Nong W."/>
            <person name="Wan A.T."/>
            <person name="Shi M."/>
            <person name="Liu X."/>
            <person name="Cao Q."/>
            <person name="Hui J.H.L."/>
            <person name="Sookrung N."/>
            <person name="Leung T.F."/>
            <person name="Tungtrongchitr A."/>
            <person name="Tsui S.K.W."/>
        </authorList>
    </citation>
    <scope>NUCLEOTIDE SEQUENCE [LARGE SCALE GENOMIC DNA]</scope>
    <source>
        <strain evidence="2">PWHHKU_190912</strain>
    </source>
</reference>
<accession>A0ABQ8T903</accession>
<dbReference type="EMBL" id="JAJSOF020000013">
    <property type="protein sequence ID" value="KAJ4442443.1"/>
    <property type="molecule type" value="Genomic_DNA"/>
</dbReference>
<sequence>MSPTQTNPKVVPNQTTPQPSTSYVNNKTTPSEDIQISQILPLPAETQIDSSVAMRINNQDLHKNNLTIIYQNCLKIQITPPRQTWSQKFSSTTLIFENQEHLDKVISSYPPNTFGLNAEYAIKISRPNRNTDSAQFSAKETNLVATGIFPEKDIETISTAMTNIKLDHTRITRIRNSYGLTPLVRISTKNPNTISTLLSDGLRLWGRTYHCEPPKLAKRHIPCRNCHQYLHEKKNCTNSIACFHFGNIETDITYTGQMHCPLYPRDIQLPDEPTYRPFIKKQNIDSPLKPSQMTPPNQPPSLNTINFPSLNSVDSDISIIPNETTNSPKPHTFAQIMTTPQKTDGNDLSTSQQIAKLIDERITIHITRIEKYTDEKMNQAINKLTQFITATTINTTPPSRLENTTATINATAKKTINRKVSVTPYGNNIDVIITPIVQKVQTMIGGAIERALAIPHPHYQVPANIPPTAGQLKS</sequence>
<dbReference type="Proteomes" id="UP001148838">
    <property type="component" value="Unassembled WGS sequence"/>
</dbReference>
<comment type="caution">
    <text evidence="2">The sequence shown here is derived from an EMBL/GenBank/DDBJ whole genome shotgun (WGS) entry which is preliminary data.</text>
</comment>